<dbReference type="InterPro" id="IPR043128">
    <property type="entry name" value="Rev_trsase/Diguanyl_cyclase"/>
</dbReference>
<dbReference type="InterPro" id="IPR001610">
    <property type="entry name" value="PAC"/>
</dbReference>
<dbReference type="CDD" id="cd01948">
    <property type="entry name" value="EAL"/>
    <property type="match status" value="1"/>
</dbReference>
<dbReference type="NCBIfam" id="TIGR00229">
    <property type="entry name" value="sensory_box"/>
    <property type="match status" value="1"/>
</dbReference>
<dbReference type="SMART" id="SM00065">
    <property type="entry name" value="GAF"/>
    <property type="match status" value="1"/>
</dbReference>
<dbReference type="PANTHER" id="PTHR33121">
    <property type="entry name" value="CYCLIC DI-GMP PHOSPHODIESTERASE PDEF"/>
    <property type="match status" value="1"/>
</dbReference>
<feature type="domain" description="PAS" evidence="1">
    <location>
        <begin position="158"/>
        <end position="202"/>
    </location>
</feature>
<dbReference type="SUPFAM" id="SSF55073">
    <property type="entry name" value="Nucleotide cyclase"/>
    <property type="match status" value="1"/>
</dbReference>
<dbReference type="SMART" id="SM00052">
    <property type="entry name" value="EAL"/>
    <property type="match status" value="1"/>
</dbReference>
<dbReference type="Pfam" id="PF01590">
    <property type="entry name" value="GAF"/>
    <property type="match status" value="1"/>
</dbReference>
<gene>
    <name evidence="5" type="ORF">OIK42_16780</name>
</gene>
<feature type="domain" description="EAL" evidence="3">
    <location>
        <begin position="444"/>
        <end position="691"/>
    </location>
</feature>
<dbReference type="PROSITE" id="PS50883">
    <property type="entry name" value="EAL"/>
    <property type="match status" value="1"/>
</dbReference>
<feature type="domain" description="PAC" evidence="2">
    <location>
        <begin position="231"/>
        <end position="283"/>
    </location>
</feature>
<organism evidence="5 6">
    <name type="scientific">Alteromonas gilva</name>
    <dbReference type="NCBI Taxonomy" id="2987522"/>
    <lineage>
        <taxon>Bacteria</taxon>
        <taxon>Pseudomonadati</taxon>
        <taxon>Pseudomonadota</taxon>
        <taxon>Gammaproteobacteria</taxon>
        <taxon>Alteromonadales</taxon>
        <taxon>Alteromonadaceae</taxon>
        <taxon>Alteromonas/Salinimonas group</taxon>
        <taxon>Alteromonas</taxon>
    </lineage>
</organism>
<dbReference type="SMART" id="SM00086">
    <property type="entry name" value="PAC"/>
    <property type="match status" value="1"/>
</dbReference>
<dbReference type="InterPro" id="IPR000700">
    <property type="entry name" value="PAS-assoc_C"/>
</dbReference>
<dbReference type="InterPro" id="IPR035919">
    <property type="entry name" value="EAL_sf"/>
</dbReference>
<dbReference type="Gene3D" id="3.30.450.20">
    <property type="entry name" value="PAS domain"/>
    <property type="match status" value="1"/>
</dbReference>
<dbReference type="PANTHER" id="PTHR33121:SF71">
    <property type="entry name" value="OXYGEN SENSOR PROTEIN DOSP"/>
    <property type="match status" value="1"/>
</dbReference>
<dbReference type="PROSITE" id="PS50887">
    <property type="entry name" value="GGDEF"/>
    <property type="match status" value="1"/>
</dbReference>
<accession>A0ABT5L5S6</accession>
<reference evidence="5 6" key="1">
    <citation type="submission" date="2022-10" db="EMBL/GenBank/DDBJ databases">
        <title>Alteromonas sp. chi3 Genome sequencing.</title>
        <authorList>
            <person name="Park S."/>
        </authorList>
    </citation>
    <scope>NUCLEOTIDE SEQUENCE [LARGE SCALE GENOMIC DNA]</scope>
    <source>
        <strain evidence="6">chi3</strain>
    </source>
</reference>
<dbReference type="Gene3D" id="3.30.70.270">
    <property type="match status" value="1"/>
</dbReference>
<dbReference type="InterPro" id="IPR029787">
    <property type="entry name" value="Nucleotide_cyclase"/>
</dbReference>
<proteinExistence type="predicted"/>
<evidence type="ECO:0000313" key="5">
    <source>
        <dbReference type="EMBL" id="MDC8832413.1"/>
    </source>
</evidence>
<dbReference type="Pfam" id="PF00990">
    <property type="entry name" value="GGDEF"/>
    <property type="match status" value="1"/>
</dbReference>
<dbReference type="EMBL" id="JAQQXP010000003">
    <property type="protein sequence ID" value="MDC8832413.1"/>
    <property type="molecule type" value="Genomic_DNA"/>
</dbReference>
<dbReference type="SUPFAM" id="SSF55785">
    <property type="entry name" value="PYP-like sensor domain (PAS domain)"/>
    <property type="match status" value="1"/>
</dbReference>
<sequence>MTKLKKFSGFVGQARGQEYFELVVLALSEIIDCDYVLIGRPNESIGTCSTVAMAAFNRLEENFTYPLKGSPCHVVTQSGACRYDCNVAKLYPDDTTLTELNIEAYIAMPLYDAHGQINGLLVAMNTIPLSSGEEISALFEMIGYRIAAELERMDQDRSLNMLSSIFKHSAEAMLVTDSERNIIEVNQAFCDMFGYSKKQVIGLNPQIVSSGVQDQAFFRDFWHKLFKTGVWQGEIKNRHADGSILEQWVSVSQIRDGNGHIHHYTAIYTDLTEFNQTQAENLYLANTDPLSRLSSKSFLVEMLKSPGRKSLLMIGIDGLRYLNDAYGFDLCDELIRQTAAIIKSLIVADCYVGAGPGKFALLFNSTTDLNAVAEQVGQYFRHQQVVTGDVRVFVSLSFGGARGRSDLLRLAGAALRQSRDSGDLTCVILDEETQSQQSNHRLLFVEANNIVHNAINQQLVVPYFQGIHDNHSGTITHYEALARIHYNDQVLSPYSFIEAAQVAGVLPLLTRQIIQQAFKAMSQYDYSFSLNITEYDLNAQYLQRFLMAQCDAYQIAPQRVILEVLEGISSSGKQNHLKQLKMLKRCGFKLAIDDFGTEYSNFERILDIEADYLKIDAKYIKRIDTDKKSYEIVKALSFFCQNSGIKCVAEYVHSLAVQQCLLELGIDYSQGFLFSKPAPFGEKSMQGTMAFRIDDDLPVIVHFTLNGHIPKEMRFTKAFRNFIATMAQPVRLGLFDFRHCDYFQMGEADLIDRANLASIEPLYQQFRKVAVLIDGQYAEKMAAIWCQHIDAIFEVRCFHSTAAAKRWLYQPLLLNQPSLSMIPELSNGIGLSC</sequence>
<dbReference type="InterPro" id="IPR003018">
    <property type="entry name" value="GAF"/>
</dbReference>
<dbReference type="RefSeq" id="WP_273642236.1">
    <property type="nucleotide sequence ID" value="NZ_JAQQXP010000003.1"/>
</dbReference>
<evidence type="ECO:0000259" key="4">
    <source>
        <dbReference type="PROSITE" id="PS50887"/>
    </source>
</evidence>
<dbReference type="CDD" id="cd00130">
    <property type="entry name" value="PAS"/>
    <property type="match status" value="1"/>
</dbReference>
<dbReference type="InterPro" id="IPR000160">
    <property type="entry name" value="GGDEF_dom"/>
</dbReference>
<dbReference type="InterPro" id="IPR035965">
    <property type="entry name" value="PAS-like_dom_sf"/>
</dbReference>
<dbReference type="Pfam" id="PF00563">
    <property type="entry name" value="EAL"/>
    <property type="match status" value="1"/>
</dbReference>
<evidence type="ECO:0000259" key="1">
    <source>
        <dbReference type="PROSITE" id="PS50112"/>
    </source>
</evidence>
<dbReference type="SMART" id="SM00267">
    <property type="entry name" value="GGDEF"/>
    <property type="match status" value="1"/>
</dbReference>
<keyword evidence="6" id="KW-1185">Reference proteome</keyword>
<dbReference type="SMART" id="SM00091">
    <property type="entry name" value="PAS"/>
    <property type="match status" value="1"/>
</dbReference>
<dbReference type="PROSITE" id="PS50113">
    <property type="entry name" value="PAC"/>
    <property type="match status" value="1"/>
</dbReference>
<comment type="caution">
    <text evidence="5">The sequence shown here is derived from an EMBL/GenBank/DDBJ whole genome shotgun (WGS) entry which is preliminary data.</text>
</comment>
<dbReference type="InterPro" id="IPR001633">
    <property type="entry name" value="EAL_dom"/>
</dbReference>
<dbReference type="InterPro" id="IPR029016">
    <property type="entry name" value="GAF-like_dom_sf"/>
</dbReference>
<dbReference type="PROSITE" id="PS50112">
    <property type="entry name" value="PAS"/>
    <property type="match status" value="1"/>
</dbReference>
<evidence type="ECO:0000313" key="6">
    <source>
        <dbReference type="Proteomes" id="UP001218788"/>
    </source>
</evidence>
<dbReference type="Proteomes" id="UP001218788">
    <property type="component" value="Unassembled WGS sequence"/>
</dbReference>
<dbReference type="InterPro" id="IPR050706">
    <property type="entry name" value="Cyclic-di-GMP_PDE-like"/>
</dbReference>
<evidence type="ECO:0000259" key="3">
    <source>
        <dbReference type="PROSITE" id="PS50883"/>
    </source>
</evidence>
<dbReference type="Pfam" id="PF13426">
    <property type="entry name" value="PAS_9"/>
    <property type="match status" value="1"/>
</dbReference>
<protein>
    <submittedName>
        <fullName evidence="5">EAL domain-containing protein</fullName>
    </submittedName>
</protein>
<dbReference type="Gene3D" id="3.20.20.450">
    <property type="entry name" value="EAL domain"/>
    <property type="match status" value="1"/>
</dbReference>
<name>A0ABT5L5S6_9ALTE</name>
<dbReference type="InterPro" id="IPR000014">
    <property type="entry name" value="PAS"/>
</dbReference>
<dbReference type="SUPFAM" id="SSF55781">
    <property type="entry name" value="GAF domain-like"/>
    <property type="match status" value="1"/>
</dbReference>
<feature type="domain" description="GGDEF" evidence="4">
    <location>
        <begin position="307"/>
        <end position="431"/>
    </location>
</feature>
<evidence type="ECO:0000259" key="2">
    <source>
        <dbReference type="PROSITE" id="PS50113"/>
    </source>
</evidence>
<dbReference type="Gene3D" id="3.30.450.40">
    <property type="match status" value="1"/>
</dbReference>
<dbReference type="SUPFAM" id="SSF141868">
    <property type="entry name" value="EAL domain-like"/>
    <property type="match status" value="1"/>
</dbReference>